<keyword evidence="1" id="KW-0812">Transmembrane</keyword>
<proteinExistence type="predicted"/>
<sequence length="389" mass="45590">MRSFVSSSFSMHFLLILLISLFFTANGLSAEMTMKSVLDRIHENEVLYEDIDVRIDIDYSRKYQKTPKQTKTKQTTIPKGRIITQYENSIWYVGQQGKYRIEKKSDRKFEDGDSDERIEYKMFDGENSKLLSQKLIVNLIKGFSGDKKQVRPHTLFFINTIKFGADLSTYLSGHEAIAAASIGDWDERKKLQVEYKGTADFKGLKCHEVWVTTFIGDRPFLRWEIWLAAQKNFIPVRVFNYTFSFSRDLPVGEAEVLNWIEIKPGIWFPKEAVFTAYDKFQIKREKKKTVRWTERFTTEHVSLDPHYDLSFFQNLEIPDGALIYEIEDDEIVKSYRHNALSDPKVAAAPVTRWWENPFVIVNVIFVLMVIIYLAWKRLQKINAPAEQKI</sequence>
<evidence type="ECO:0000313" key="3">
    <source>
        <dbReference type="Proteomes" id="UP000318704"/>
    </source>
</evidence>
<name>A0A517W2P8_9PLAN</name>
<dbReference type="Proteomes" id="UP000318704">
    <property type="component" value="Chromosome"/>
</dbReference>
<organism evidence="2 3">
    <name type="scientific">Gimesia aquarii</name>
    <dbReference type="NCBI Taxonomy" id="2527964"/>
    <lineage>
        <taxon>Bacteria</taxon>
        <taxon>Pseudomonadati</taxon>
        <taxon>Planctomycetota</taxon>
        <taxon>Planctomycetia</taxon>
        <taxon>Planctomycetales</taxon>
        <taxon>Planctomycetaceae</taxon>
        <taxon>Gimesia</taxon>
    </lineage>
</organism>
<dbReference type="EMBL" id="CP037920">
    <property type="protein sequence ID" value="QDT99532.1"/>
    <property type="molecule type" value="Genomic_DNA"/>
</dbReference>
<evidence type="ECO:0000256" key="1">
    <source>
        <dbReference type="SAM" id="Phobius"/>
    </source>
</evidence>
<keyword evidence="1" id="KW-0472">Membrane</keyword>
<evidence type="ECO:0000313" key="2">
    <source>
        <dbReference type="EMBL" id="QDT99532.1"/>
    </source>
</evidence>
<dbReference type="KEGG" id="gaw:V144x_50430"/>
<gene>
    <name evidence="2" type="ORF">V144x_50430</name>
</gene>
<keyword evidence="1" id="KW-1133">Transmembrane helix</keyword>
<feature type="transmembrane region" description="Helical" evidence="1">
    <location>
        <begin position="358"/>
        <end position="375"/>
    </location>
</feature>
<reference evidence="2 3" key="1">
    <citation type="submission" date="2019-03" db="EMBL/GenBank/DDBJ databases">
        <title>Deep-cultivation of Planctomycetes and their phenomic and genomic characterization uncovers novel biology.</title>
        <authorList>
            <person name="Wiegand S."/>
            <person name="Jogler M."/>
            <person name="Boedeker C."/>
            <person name="Pinto D."/>
            <person name="Vollmers J."/>
            <person name="Rivas-Marin E."/>
            <person name="Kohn T."/>
            <person name="Peeters S.H."/>
            <person name="Heuer A."/>
            <person name="Rast P."/>
            <person name="Oberbeckmann S."/>
            <person name="Bunk B."/>
            <person name="Jeske O."/>
            <person name="Meyerdierks A."/>
            <person name="Storesund J.E."/>
            <person name="Kallscheuer N."/>
            <person name="Luecker S."/>
            <person name="Lage O.M."/>
            <person name="Pohl T."/>
            <person name="Merkel B.J."/>
            <person name="Hornburger P."/>
            <person name="Mueller R.-W."/>
            <person name="Bruemmer F."/>
            <person name="Labrenz M."/>
            <person name="Spormann A.M."/>
            <person name="Op den Camp H."/>
            <person name="Overmann J."/>
            <person name="Amann R."/>
            <person name="Jetten M.S.M."/>
            <person name="Mascher T."/>
            <person name="Medema M.H."/>
            <person name="Devos D.P."/>
            <person name="Kaster A.-K."/>
            <person name="Ovreas L."/>
            <person name="Rohde M."/>
            <person name="Galperin M.Y."/>
            <person name="Jogler C."/>
        </authorList>
    </citation>
    <scope>NUCLEOTIDE SEQUENCE [LARGE SCALE GENOMIC DNA]</scope>
    <source>
        <strain evidence="2 3">V144</strain>
    </source>
</reference>
<accession>A0A517W2P8</accession>
<dbReference type="AlphaFoldDB" id="A0A517W2P8"/>
<protein>
    <submittedName>
        <fullName evidence="2">Uncharacterized protein</fullName>
    </submittedName>
</protein>